<dbReference type="UniPathway" id="UPA00053">
    <property type="reaction ID" value="UER00086"/>
</dbReference>
<gene>
    <name evidence="5" type="primary">aroD</name>
    <name evidence="6" type="ORF">EDD31_2445</name>
</gene>
<dbReference type="GO" id="GO:0009423">
    <property type="term" value="P:chorismate biosynthetic process"/>
    <property type="evidence" value="ECO:0007669"/>
    <property type="project" value="UniProtKB-UniRule"/>
</dbReference>
<dbReference type="EC" id="4.2.1.10" evidence="5"/>
<dbReference type="EMBL" id="RKHK01000001">
    <property type="protein sequence ID" value="ROR74048.1"/>
    <property type="molecule type" value="Genomic_DNA"/>
</dbReference>
<comment type="similarity">
    <text evidence="5">Belongs to the type-I 3-dehydroquinase family.</text>
</comment>
<dbReference type="SUPFAM" id="SSF51569">
    <property type="entry name" value="Aldolase"/>
    <property type="match status" value="1"/>
</dbReference>
<dbReference type="CDD" id="cd00502">
    <property type="entry name" value="DHQase_I"/>
    <property type="match status" value="1"/>
</dbReference>
<feature type="binding site" evidence="5">
    <location>
        <position position="80"/>
    </location>
    <ligand>
        <name>3-dehydroquinate</name>
        <dbReference type="ChEBI" id="CHEBI:32364"/>
    </ligand>
</feature>
<comment type="subunit">
    <text evidence="5">Homodimer.</text>
</comment>
<keyword evidence="3 5" id="KW-0456">Lyase</keyword>
<evidence type="ECO:0000313" key="7">
    <source>
        <dbReference type="Proteomes" id="UP000280668"/>
    </source>
</evidence>
<dbReference type="GO" id="GO:0046279">
    <property type="term" value="P:3,4-dihydroxybenzoate biosynthetic process"/>
    <property type="evidence" value="ECO:0007669"/>
    <property type="project" value="UniProtKB-ARBA"/>
</dbReference>
<reference evidence="6 7" key="1">
    <citation type="submission" date="2018-11" db="EMBL/GenBank/DDBJ databases">
        <title>Sequencing the genomes of 1000 actinobacteria strains.</title>
        <authorList>
            <person name="Klenk H.-P."/>
        </authorList>
    </citation>
    <scope>NUCLEOTIDE SEQUENCE [LARGE SCALE GENOMIC DNA]</scope>
    <source>
        <strain evidence="6 7">DSM 11294</strain>
    </source>
</reference>
<evidence type="ECO:0000256" key="5">
    <source>
        <dbReference type="HAMAP-Rule" id="MF_00214"/>
    </source>
</evidence>
<dbReference type="RefSeq" id="WP_123304388.1">
    <property type="nucleotide sequence ID" value="NZ_RKHK01000001.1"/>
</dbReference>
<dbReference type="InterPro" id="IPR013785">
    <property type="entry name" value="Aldolase_TIM"/>
</dbReference>
<dbReference type="InterPro" id="IPR050146">
    <property type="entry name" value="Type-I_3-dehydroquinase"/>
</dbReference>
<proteinExistence type="inferred from homology"/>
<keyword evidence="4 5" id="KW-0704">Schiff base</keyword>
<evidence type="ECO:0000313" key="6">
    <source>
        <dbReference type="EMBL" id="ROR74048.1"/>
    </source>
</evidence>
<dbReference type="PANTHER" id="PTHR43699:SF1">
    <property type="entry name" value="3-DEHYDROQUINATE DEHYDRATASE"/>
    <property type="match status" value="1"/>
</dbReference>
<organism evidence="6 7">
    <name type="scientific">Bogoriella caseilytica</name>
    <dbReference type="NCBI Taxonomy" id="56055"/>
    <lineage>
        <taxon>Bacteria</taxon>
        <taxon>Bacillati</taxon>
        <taxon>Actinomycetota</taxon>
        <taxon>Actinomycetes</taxon>
        <taxon>Micrococcales</taxon>
        <taxon>Bogoriellaceae</taxon>
        <taxon>Bogoriella</taxon>
    </lineage>
</organism>
<dbReference type="NCBIfam" id="TIGR01093">
    <property type="entry name" value="aroD"/>
    <property type="match status" value="1"/>
</dbReference>
<evidence type="ECO:0000256" key="4">
    <source>
        <dbReference type="ARBA" id="ARBA00023270"/>
    </source>
</evidence>
<comment type="catalytic activity">
    <reaction evidence="1 5">
        <text>3-dehydroquinate = 3-dehydroshikimate + H2O</text>
        <dbReference type="Rhea" id="RHEA:21096"/>
        <dbReference type="ChEBI" id="CHEBI:15377"/>
        <dbReference type="ChEBI" id="CHEBI:16630"/>
        <dbReference type="ChEBI" id="CHEBI:32364"/>
        <dbReference type="EC" id="4.2.1.10"/>
    </reaction>
</comment>
<feature type="active site" description="Proton donor/acceptor" evidence="5">
    <location>
        <position position="141"/>
    </location>
</feature>
<feature type="active site" description="Schiff-base intermediate with substrate" evidence="5">
    <location>
        <position position="168"/>
    </location>
</feature>
<feature type="binding site" evidence="5">
    <location>
        <position position="233"/>
    </location>
    <ligand>
        <name>3-dehydroquinate</name>
        <dbReference type="ChEBI" id="CHEBI:32364"/>
    </ligand>
</feature>
<dbReference type="Proteomes" id="UP000280668">
    <property type="component" value="Unassembled WGS sequence"/>
</dbReference>
<dbReference type="PANTHER" id="PTHR43699">
    <property type="entry name" value="3-DEHYDROQUINATE DEHYDRATASE"/>
    <property type="match status" value="1"/>
</dbReference>
<dbReference type="GO" id="GO:0009073">
    <property type="term" value="P:aromatic amino acid family biosynthetic process"/>
    <property type="evidence" value="ECO:0007669"/>
    <property type="project" value="UniProtKB-KW"/>
</dbReference>
<protein>
    <recommendedName>
        <fullName evidence="5">3-dehydroquinate dehydratase</fullName>
        <shortName evidence="5">3-dehydroquinase</shortName>
        <ecNumber evidence="5">4.2.1.10</ecNumber>
    </recommendedName>
    <alternativeName>
        <fullName evidence="5">Type I DHQase</fullName>
    </alternativeName>
    <alternativeName>
        <fullName evidence="5">Type I dehydroquinase</fullName>
        <shortName evidence="5">DHQ1</shortName>
    </alternativeName>
</protein>
<dbReference type="AlphaFoldDB" id="A0A3N2BFQ5"/>
<evidence type="ECO:0000256" key="1">
    <source>
        <dbReference type="ARBA" id="ARBA00001864"/>
    </source>
</evidence>
<evidence type="ECO:0000256" key="2">
    <source>
        <dbReference type="ARBA" id="ARBA00023141"/>
    </source>
</evidence>
<dbReference type="Gene3D" id="3.20.20.70">
    <property type="entry name" value="Aldolase class I"/>
    <property type="match status" value="1"/>
</dbReference>
<sequence>MPLPFAPERSPAVLVPVLAAQPADVLTQAASLAALGAGERPDVVEWRADHLATLDAHHAAETARAVSGVLSPVPLLATLRSADEGGAAGVRNADSMQILTALASTAGVAAVDVEFAYGGAFVEEIRACARENGTAVVVSAHDFAHTPPVHAMVDHLLAMQATGAEVVKLAVTPGSPRDSAALLEATAEFTAHHHTPVMTMSMGAIGMVTRLTGHLFGSAGTFASAGRSSAPGQPGLAQLHAALRAIRAAG</sequence>
<comment type="caution">
    <text evidence="6">The sequence shown here is derived from an EMBL/GenBank/DDBJ whole genome shotgun (WGS) entry which is preliminary data.</text>
</comment>
<dbReference type="GO" id="GO:0003855">
    <property type="term" value="F:3-dehydroquinate dehydratase activity"/>
    <property type="evidence" value="ECO:0007669"/>
    <property type="project" value="UniProtKB-UniRule"/>
</dbReference>
<feature type="binding site" evidence="5">
    <location>
        <begin position="45"/>
        <end position="47"/>
    </location>
    <ligand>
        <name>3-dehydroquinate</name>
        <dbReference type="ChEBI" id="CHEBI:32364"/>
    </ligand>
</feature>
<comment type="pathway">
    <text evidence="5">Metabolic intermediate biosynthesis; chorismate biosynthesis; chorismate from D-erythrose 4-phosphate and phosphoenolpyruvate: step 3/7.</text>
</comment>
<dbReference type="InterPro" id="IPR001381">
    <property type="entry name" value="DHquinase_I"/>
</dbReference>
<dbReference type="FunFam" id="3.20.20.70:FF:000047">
    <property type="entry name" value="3-dehydroquinate dehydratase"/>
    <property type="match status" value="1"/>
</dbReference>
<comment type="function">
    <text evidence="5">Involved in the third step of the chorismate pathway, which leads to the biosynthesis of aromatic amino acids. Catalyzes the cis-dehydration of 3-dehydroquinate (DHQ) and introduces the first double bond of the aromatic ring to yield 3-dehydroshikimate.</text>
</comment>
<accession>A0A3N2BFQ5</accession>
<keyword evidence="5" id="KW-0028">Amino-acid biosynthesis</keyword>
<name>A0A3N2BFQ5_9MICO</name>
<dbReference type="GO" id="GO:0008652">
    <property type="term" value="P:amino acid biosynthetic process"/>
    <property type="evidence" value="ECO:0007669"/>
    <property type="project" value="UniProtKB-KW"/>
</dbReference>
<comment type="caution">
    <text evidence="5">Lacks conserved residue(s) required for the propagation of feature annotation.</text>
</comment>
<feature type="binding site" evidence="5">
    <location>
        <position position="210"/>
    </location>
    <ligand>
        <name>3-dehydroquinate</name>
        <dbReference type="ChEBI" id="CHEBI:32364"/>
    </ligand>
</feature>
<feature type="binding site" evidence="5">
    <location>
        <position position="229"/>
    </location>
    <ligand>
        <name>3-dehydroquinate</name>
        <dbReference type="ChEBI" id="CHEBI:32364"/>
    </ligand>
</feature>
<keyword evidence="7" id="KW-1185">Reference proteome</keyword>
<dbReference type="Pfam" id="PF01487">
    <property type="entry name" value="DHquinase_I"/>
    <property type="match status" value="1"/>
</dbReference>
<evidence type="ECO:0000256" key="3">
    <source>
        <dbReference type="ARBA" id="ARBA00023239"/>
    </source>
</evidence>
<keyword evidence="2 5" id="KW-0057">Aromatic amino acid biosynthesis</keyword>
<dbReference type="HAMAP" id="MF_00214">
    <property type="entry name" value="AroD"/>
    <property type="match status" value="1"/>
</dbReference>